<evidence type="ECO:0000259" key="1">
    <source>
        <dbReference type="PROSITE" id="PS50837"/>
    </source>
</evidence>
<gene>
    <name evidence="2" type="ORF">ETD83_22590</name>
</gene>
<dbReference type="Proteomes" id="UP000309174">
    <property type="component" value="Unassembled WGS sequence"/>
</dbReference>
<dbReference type="InterPro" id="IPR007111">
    <property type="entry name" value="NACHT_NTPase"/>
</dbReference>
<evidence type="ECO:0000313" key="2">
    <source>
        <dbReference type="EMBL" id="TMQ95319.1"/>
    </source>
</evidence>
<feature type="domain" description="NACHT" evidence="1">
    <location>
        <begin position="214"/>
        <end position="272"/>
    </location>
</feature>
<dbReference type="OrthoDB" id="3482507at2"/>
<dbReference type="SUPFAM" id="SSF52540">
    <property type="entry name" value="P-loop containing nucleoside triphosphate hydrolases"/>
    <property type="match status" value="1"/>
</dbReference>
<dbReference type="InterPro" id="IPR029787">
    <property type="entry name" value="Nucleotide_cyclase"/>
</dbReference>
<dbReference type="Pfam" id="PF05729">
    <property type="entry name" value="NACHT"/>
    <property type="match status" value="1"/>
</dbReference>
<evidence type="ECO:0000313" key="3">
    <source>
        <dbReference type="Proteomes" id="UP000309174"/>
    </source>
</evidence>
<organism evidence="2 3">
    <name type="scientific">Actinomadura soli</name>
    <dbReference type="NCBI Taxonomy" id="2508997"/>
    <lineage>
        <taxon>Bacteria</taxon>
        <taxon>Bacillati</taxon>
        <taxon>Actinomycetota</taxon>
        <taxon>Actinomycetes</taxon>
        <taxon>Streptosporangiales</taxon>
        <taxon>Thermomonosporaceae</taxon>
        <taxon>Actinomadura</taxon>
    </lineage>
</organism>
<sequence length="318" mass="35086">MLVLIPGHLAKLPLAAPLPEELARALGEHNAALPESERLQLRVALHAGEVAGDSHGYTGTAINLAFRLVNSAPLRGALDKSSGVVALAVSTWFYDEVVQHHDAARPKSYRRVFVENKETRSDAWISRPDDPYPDRKSDDDVIPDRDFEERFVDFVREDNAGFELFRVARGRGSKDYSFDKYYVVPPITRRQVATPMPELTGAGTDSANAIAGARRVLLLGGAGAGKTTFLTWLANNVARRHGEEGPWHRVVPFLIYLRHFAETDLPDDRELLLTAVAPTLAEEKPEGWVTSAVVPARARGQEREDRVHVDLLASSACP</sequence>
<comment type="caution">
    <text evidence="2">The sequence shown here is derived from an EMBL/GenBank/DDBJ whole genome shotgun (WGS) entry which is preliminary data.</text>
</comment>
<dbReference type="InterPro" id="IPR027417">
    <property type="entry name" value="P-loop_NTPase"/>
</dbReference>
<dbReference type="Gene3D" id="3.30.70.1230">
    <property type="entry name" value="Nucleotide cyclase"/>
    <property type="match status" value="1"/>
</dbReference>
<reference evidence="2 3" key="1">
    <citation type="submission" date="2019-05" db="EMBL/GenBank/DDBJ databases">
        <title>Draft genome sequence of Actinomadura sp. 14C53.</title>
        <authorList>
            <person name="Saricaoglu S."/>
            <person name="Isik K."/>
        </authorList>
    </citation>
    <scope>NUCLEOTIDE SEQUENCE [LARGE SCALE GENOMIC DNA]</scope>
    <source>
        <strain evidence="2 3">14C53</strain>
    </source>
</reference>
<dbReference type="RefSeq" id="WP_138647145.1">
    <property type="nucleotide sequence ID" value="NZ_VCKW01000119.1"/>
</dbReference>
<dbReference type="SUPFAM" id="SSF55073">
    <property type="entry name" value="Nucleotide cyclase"/>
    <property type="match status" value="1"/>
</dbReference>
<name>A0A5C4J8D1_9ACTN</name>
<dbReference type="EMBL" id="VCKW01000119">
    <property type="protein sequence ID" value="TMQ95319.1"/>
    <property type="molecule type" value="Genomic_DNA"/>
</dbReference>
<protein>
    <submittedName>
        <fullName evidence="2">NACHT domain-containing protein</fullName>
    </submittedName>
</protein>
<dbReference type="Gene3D" id="3.40.50.300">
    <property type="entry name" value="P-loop containing nucleotide triphosphate hydrolases"/>
    <property type="match status" value="1"/>
</dbReference>
<dbReference type="AlphaFoldDB" id="A0A5C4J8D1"/>
<accession>A0A5C4J8D1</accession>
<proteinExistence type="predicted"/>
<keyword evidence="3" id="KW-1185">Reference proteome</keyword>
<dbReference type="PROSITE" id="PS50837">
    <property type="entry name" value="NACHT"/>
    <property type="match status" value="1"/>
</dbReference>